<reference evidence="2 3" key="1">
    <citation type="journal article" date="2020" name="bioRxiv">
        <title>Sequence and annotation of 42 cannabis genomes reveals extensive copy number variation in cannabinoid synthesis and pathogen resistance genes.</title>
        <authorList>
            <person name="Mckernan K.J."/>
            <person name="Helbert Y."/>
            <person name="Kane L.T."/>
            <person name="Ebling H."/>
            <person name="Zhang L."/>
            <person name="Liu B."/>
            <person name="Eaton Z."/>
            <person name="Mclaughlin S."/>
            <person name="Kingan S."/>
            <person name="Baybayan P."/>
            <person name="Concepcion G."/>
            <person name="Jordan M."/>
            <person name="Riva A."/>
            <person name="Barbazuk W."/>
            <person name="Harkins T."/>
        </authorList>
    </citation>
    <scope>NUCLEOTIDE SEQUENCE [LARGE SCALE GENOMIC DNA]</scope>
    <source>
        <strain evidence="3">cv. Jamaican Lion 4</strain>
        <tissue evidence="2">Leaf</tissue>
    </source>
</reference>
<evidence type="ECO:0000256" key="1">
    <source>
        <dbReference type="ARBA" id="ARBA00022821"/>
    </source>
</evidence>
<evidence type="ECO:0000313" key="3">
    <source>
        <dbReference type="Proteomes" id="UP000525078"/>
    </source>
</evidence>
<proteinExistence type="predicted"/>
<comment type="caution">
    <text evidence="2">The sequence shown here is derived from an EMBL/GenBank/DDBJ whole genome shotgun (WGS) entry which is preliminary data.</text>
</comment>
<dbReference type="PANTHER" id="PTHR36766:SF51">
    <property type="entry name" value="DISEASE RESISTANCE RPP13-LIKE PROTEIN 1"/>
    <property type="match status" value="1"/>
</dbReference>
<keyword evidence="1" id="KW-0611">Plant defense</keyword>
<name>A0A7J6F9H3_CANSA</name>
<dbReference type="EMBL" id="JAATIP010000143">
    <property type="protein sequence ID" value="KAF4367387.1"/>
    <property type="molecule type" value="Genomic_DNA"/>
</dbReference>
<dbReference type="InterPro" id="IPR032675">
    <property type="entry name" value="LRR_dom_sf"/>
</dbReference>
<dbReference type="Gene3D" id="3.80.10.10">
    <property type="entry name" value="Ribonuclease Inhibitor"/>
    <property type="match status" value="1"/>
</dbReference>
<protein>
    <submittedName>
        <fullName evidence="2">Uncharacterized protein</fullName>
    </submittedName>
</protein>
<dbReference type="GO" id="GO:0006952">
    <property type="term" value="P:defense response"/>
    <property type="evidence" value="ECO:0007669"/>
    <property type="project" value="UniProtKB-KW"/>
</dbReference>
<evidence type="ECO:0000313" key="2">
    <source>
        <dbReference type="EMBL" id="KAF4367387.1"/>
    </source>
</evidence>
<dbReference type="AlphaFoldDB" id="A0A7J6F9H3"/>
<gene>
    <name evidence="2" type="ORF">F8388_025805</name>
</gene>
<accession>A0A7J6F9H3</accession>
<organism evidence="2 3">
    <name type="scientific">Cannabis sativa</name>
    <name type="common">Hemp</name>
    <name type="synonym">Marijuana</name>
    <dbReference type="NCBI Taxonomy" id="3483"/>
    <lineage>
        <taxon>Eukaryota</taxon>
        <taxon>Viridiplantae</taxon>
        <taxon>Streptophyta</taxon>
        <taxon>Embryophyta</taxon>
        <taxon>Tracheophyta</taxon>
        <taxon>Spermatophyta</taxon>
        <taxon>Magnoliopsida</taxon>
        <taxon>eudicotyledons</taxon>
        <taxon>Gunneridae</taxon>
        <taxon>Pentapetalae</taxon>
        <taxon>rosids</taxon>
        <taxon>fabids</taxon>
        <taxon>Rosales</taxon>
        <taxon>Cannabaceae</taxon>
        <taxon>Cannabis</taxon>
    </lineage>
</organism>
<dbReference type="Proteomes" id="UP000525078">
    <property type="component" value="Unassembled WGS sequence"/>
</dbReference>
<dbReference type="SUPFAM" id="SSF52058">
    <property type="entry name" value="L domain-like"/>
    <property type="match status" value="1"/>
</dbReference>
<dbReference type="PANTHER" id="PTHR36766">
    <property type="entry name" value="PLANT BROAD-SPECTRUM MILDEW RESISTANCE PROTEIN RPW8"/>
    <property type="match status" value="1"/>
</dbReference>
<sequence>MEEILKRLEYLANQIGNLNLGNNVVEVKPSEGSRGKTSLPDEPEIYGASCFVMHDLIVDLARTISGKYSCFLQQNDDIDRLEKKTRHLGCHPESLYEAINPSKLSSTSSGGNFPTTLTPLYLYPPLQSLRLEDCGSSFRSLDMDLFPNLKTLYIQSSHYFEAISMSNGKSLEELTSLSIWRCDSFVSFPNGGLIAPKLSRLEIVNCRKLKWLPEKLSSLSSLESLKIYYCPLIETFPEGEAAKMFEMAPRFGLTV</sequence>